<evidence type="ECO:0000256" key="3">
    <source>
        <dbReference type="ARBA" id="ARBA00023125"/>
    </source>
</evidence>
<keyword evidence="2" id="KW-0479">Metal-binding</keyword>
<evidence type="ECO:0000256" key="1">
    <source>
        <dbReference type="ARBA" id="ARBA00004123"/>
    </source>
</evidence>
<feature type="compositionally biased region" description="Polar residues" evidence="6">
    <location>
        <begin position="47"/>
        <end position="57"/>
    </location>
</feature>
<feature type="coiled-coil region" evidence="5">
    <location>
        <begin position="532"/>
        <end position="559"/>
    </location>
</feature>
<dbReference type="CDD" id="cd12148">
    <property type="entry name" value="fungal_TF_MHR"/>
    <property type="match status" value="1"/>
</dbReference>
<protein>
    <recommendedName>
        <fullName evidence="9">Transcription factor domain-containing protein</fullName>
    </recommendedName>
</protein>
<keyword evidence="4" id="KW-0539">Nucleus</keyword>
<feature type="compositionally biased region" description="Pro residues" evidence="6">
    <location>
        <begin position="104"/>
        <end position="114"/>
    </location>
</feature>
<dbReference type="GO" id="GO:0008270">
    <property type="term" value="F:zinc ion binding"/>
    <property type="evidence" value="ECO:0007669"/>
    <property type="project" value="InterPro"/>
</dbReference>
<sequence length="669" mass="75167">MGKMKVPCDGQRPICHPCQRKKRECRYIAAPGMSRYAGMRAEVQRLQTELSSQQSTMPDRMMIATASPPSPHETDEVTSPMQLHRFPQDGQSTALAQETKSPSRPAPSTSPQPAPSRVDELSPYRTHTESASPEPIDTVSPFDSRAVTRFLQDRLDVIQHSFVYFVDYTDFLFCSYTQAETDIMLENLTKAPVALKKAQLCQLCAMASVGAHFSRGGISTELEDYFYDVAKVFFDDCIEESPPAALRVCALLVTRNIVTRPSAALAYIELGLGLSRMLGLFERHCPPSLSALEWLELKRMWWSLLTWQFWLQATLDWRPEKEYAAEPLTFEDVYLQSPIGINDSEFFQREMAKIAILKQNMVQILSQEDASLSSFSSLRRSLDAWYGALPPDAQISGIANSPILSPTRFKLYYIHLMHLGALLLLFRRLVLRCGDTENHGYIPNDLASCLYDGLQAARHSARICLLLEMEGGSVRHYWILIFQSYLASCILLHKSFQKLLLGRLDNESESDAALMRKLLDLLETYAVIDPIARNFHQTLQEYVDLLQELTDEAENLNLLRSLGNGTGSGRREEAGAPSDNLYLLTSVPGKSQYHVAAREVLGLVGQPFGDKRVRPEGAEFLYRNTIINHEECSLGIHRDWLAEFNSSETAKTIAGATVSTGSDCQRQSV</sequence>
<dbReference type="GO" id="GO:0000981">
    <property type="term" value="F:DNA-binding transcription factor activity, RNA polymerase II-specific"/>
    <property type="evidence" value="ECO:0007669"/>
    <property type="project" value="InterPro"/>
</dbReference>
<keyword evidence="5" id="KW-0175">Coiled coil</keyword>
<accession>A0AA40C530</accession>
<gene>
    <name evidence="7" type="ORF">B0T17DRAFT_259156</name>
</gene>
<evidence type="ECO:0000256" key="5">
    <source>
        <dbReference type="SAM" id="Coils"/>
    </source>
</evidence>
<proteinExistence type="predicted"/>
<feature type="compositionally biased region" description="Polar residues" evidence="6">
    <location>
        <begin position="89"/>
        <end position="100"/>
    </location>
</feature>
<organism evidence="7 8">
    <name type="scientific">Bombardia bombarda</name>
    <dbReference type="NCBI Taxonomy" id="252184"/>
    <lineage>
        <taxon>Eukaryota</taxon>
        <taxon>Fungi</taxon>
        <taxon>Dikarya</taxon>
        <taxon>Ascomycota</taxon>
        <taxon>Pezizomycotina</taxon>
        <taxon>Sordariomycetes</taxon>
        <taxon>Sordariomycetidae</taxon>
        <taxon>Sordariales</taxon>
        <taxon>Lasiosphaeriaceae</taxon>
        <taxon>Bombardia</taxon>
    </lineage>
</organism>
<dbReference type="EMBL" id="JAULSR010000003">
    <property type="protein sequence ID" value="KAK0625039.1"/>
    <property type="molecule type" value="Genomic_DNA"/>
</dbReference>
<evidence type="ECO:0008006" key="9">
    <source>
        <dbReference type="Google" id="ProtNLM"/>
    </source>
</evidence>
<dbReference type="PANTHER" id="PTHR46910:SF3">
    <property type="entry name" value="HALOTOLERANCE PROTEIN 9-RELATED"/>
    <property type="match status" value="1"/>
</dbReference>
<dbReference type="InterPro" id="IPR036864">
    <property type="entry name" value="Zn2-C6_fun-type_DNA-bd_sf"/>
</dbReference>
<feature type="compositionally biased region" description="Basic and acidic residues" evidence="6">
    <location>
        <begin position="117"/>
        <end position="128"/>
    </location>
</feature>
<dbReference type="AlphaFoldDB" id="A0AA40C530"/>
<dbReference type="GO" id="GO:0003677">
    <property type="term" value="F:DNA binding"/>
    <property type="evidence" value="ECO:0007669"/>
    <property type="project" value="UniProtKB-KW"/>
</dbReference>
<reference evidence="7" key="1">
    <citation type="submission" date="2023-06" db="EMBL/GenBank/DDBJ databases">
        <title>Genome-scale phylogeny and comparative genomics of the fungal order Sordariales.</title>
        <authorList>
            <consortium name="Lawrence Berkeley National Laboratory"/>
            <person name="Hensen N."/>
            <person name="Bonometti L."/>
            <person name="Westerberg I."/>
            <person name="Brannstrom I.O."/>
            <person name="Guillou S."/>
            <person name="Cros-Aarteil S."/>
            <person name="Calhoun S."/>
            <person name="Haridas S."/>
            <person name="Kuo A."/>
            <person name="Mondo S."/>
            <person name="Pangilinan J."/>
            <person name="Riley R."/>
            <person name="LaButti K."/>
            <person name="Andreopoulos B."/>
            <person name="Lipzen A."/>
            <person name="Chen C."/>
            <person name="Yanf M."/>
            <person name="Daum C."/>
            <person name="Ng V."/>
            <person name="Clum A."/>
            <person name="Steindorff A."/>
            <person name="Ohm R."/>
            <person name="Martin F."/>
            <person name="Silar P."/>
            <person name="Natvig D."/>
            <person name="Lalanne C."/>
            <person name="Gautier V."/>
            <person name="Ament-velasquez S.L."/>
            <person name="Kruys A."/>
            <person name="Hutchinson M.I."/>
            <person name="Powell A.J."/>
            <person name="Barry K."/>
            <person name="Miller A.N."/>
            <person name="Grigoriev I.V."/>
            <person name="Debuchy R."/>
            <person name="Gladieux P."/>
            <person name="Thoren M.H."/>
            <person name="Johannesson H."/>
        </authorList>
    </citation>
    <scope>NUCLEOTIDE SEQUENCE</scope>
    <source>
        <strain evidence="7">SMH3391-2</strain>
    </source>
</reference>
<dbReference type="GO" id="GO:0005634">
    <property type="term" value="C:nucleus"/>
    <property type="evidence" value="ECO:0007669"/>
    <property type="project" value="UniProtKB-SubCell"/>
</dbReference>
<feature type="region of interest" description="Disordered" evidence="6">
    <location>
        <begin position="47"/>
        <end position="139"/>
    </location>
</feature>
<dbReference type="InterPro" id="IPR050987">
    <property type="entry name" value="AtrR-like"/>
</dbReference>
<dbReference type="PANTHER" id="PTHR46910">
    <property type="entry name" value="TRANSCRIPTION FACTOR PDR1"/>
    <property type="match status" value="1"/>
</dbReference>
<evidence type="ECO:0000256" key="2">
    <source>
        <dbReference type="ARBA" id="ARBA00022723"/>
    </source>
</evidence>
<evidence type="ECO:0000313" key="8">
    <source>
        <dbReference type="Proteomes" id="UP001174934"/>
    </source>
</evidence>
<comment type="subcellular location">
    <subcellularLocation>
        <location evidence="1">Nucleus</location>
    </subcellularLocation>
</comment>
<comment type="caution">
    <text evidence="7">The sequence shown here is derived from an EMBL/GenBank/DDBJ whole genome shotgun (WGS) entry which is preliminary data.</text>
</comment>
<dbReference type="CDD" id="cd00067">
    <property type="entry name" value="GAL4"/>
    <property type="match status" value="1"/>
</dbReference>
<evidence type="ECO:0000256" key="6">
    <source>
        <dbReference type="SAM" id="MobiDB-lite"/>
    </source>
</evidence>
<evidence type="ECO:0000256" key="4">
    <source>
        <dbReference type="ARBA" id="ARBA00023242"/>
    </source>
</evidence>
<dbReference type="InterPro" id="IPR001138">
    <property type="entry name" value="Zn2Cys6_DnaBD"/>
</dbReference>
<dbReference type="Gene3D" id="4.10.240.10">
    <property type="entry name" value="Zn(2)-C6 fungal-type DNA-binding domain"/>
    <property type="match status" value="1"/>
</dbReference>
<name>A0AA40C530_9PEZI</name>
<keyword evidence="3" id="KW-0238">DNA-binding</keyword>
<evidence type="ECO:0000313" key="7">
    <source>
        <dbReference type="EMBL" id="KAK0625039.1"/>
    </source>
</evidence>
<keyword evidence="8" id="KW-1185">Reference proteome</keyword>
<dbReference type="Proteomes" id="UP001174934">
    <property type="component" value="Unassembled WGS sequence"/>
</dbReference>